<evidence type="ECO:0000313" key="1">
    <source>
        <dbReference type="EMBL" id="TDF96860.1"/>
    </source>
</evidence>
<gene>
    <name evidence="1" type="ORF">E1809_09050</name>
</gene>
<dbReference type="EMBL" id="SMRU01000009">
    <property type="protein sequence ID" value="TDF96860.1"/>
    <property type="molecule type" value="Genomic_DNA"/>
</dbReference>
<organism evidence="1 2">
    <name type="scientific">Arthrobacter terricola</name>
    <dbReference type="NCBI Taxonomy" id="2547396"/>
    <lineage>
        <taxon>Bacteria</taxon>
        <taxon>Bacillati</taxon>
        <taxon>Actinomycetota</taxon>
        <taxon>Actinomycetes</taxon>
        <taxon>Micrococcales</taxon>
        <taxon>Micrococcaceae</taxon>
        <taxon>Arthrobacter</taxon>
    </lineage>
</organism>
<dbReference type="Proteomes" id="UP000295511">
    <property type="component" value="Unassembled WGS sequence"/>
</dbReference>
<accession>A0A4R5KQ87</accession>
<comment type="caution">
    <text evidence="1">The sequence shown here is derived from an EMBL/GenBank/DDBJ whole genome shotgun (WGS) entry which is preliminary data.</text>
</comment>
<evidence type="ECO:0000313" key="2">
    <source>
        <dbReference type="Proteomes" id="UP000295511"/>
    </source>
</evidence>
<sequence>MASNPSGDPLDFYVDRKNGAPMREGCYGIKVGSTNYNADSHGRVTVDNPDHVRLIEQSARDDGGRIQKATGTRITRTASKRCEPCRFTAYRFSTVCPKCGGPLELKGES</sequence>
<proteinExistence type="predicted"/>
<name>A0A4R5KQ87_9MICC</name>
<dbReference type="RefSeq" id="WP_133203909.1">
    <property type="nucleotide sequence ID" value="NZ_SMRU01000009.1"/>
</dbReference>
<dbReference type="AlphaFoldDB" id="A0A4R5KQ87"/>
<protein>
    <submittedName>
        <fullName evidence="1">Uncharacterized protein</fullName>
    </submittedName>
</protein>
<reference evidence="1 2" key="1">
    <citation type="submission" date="2019-03" db="EMBL/GenBank/DDBJ databases">
        <title>Whole genome sequence of Arthrobacter sp JH1-1.</title>
        <authorList>
            <person name="Trinh H.N."/>
        </authorList>
    </citation>
    <scope>NUCLEOTIDE SEQUENCE [LARGE SCALE GENOMIC DNA]</scope>
    <source>
        <strain evidence="1 2">JH1-1</strain>
    </source>
</reference>
<keyword evidence="2" id="KW-1185">Reference proteome</keyword>